<proteinExistence type="predicted"/>
<dbReference type="SUPFAM" id="SSF51726">
    <property type="entry name" value="UROD/MetE-like"/>
    <property type="match status" value="1"/>
</dbReference>
<dbReference type="InterPro" id="IPR052024">
    <property type="entry name" value="Methanogen_methyltrans"/>
</dbReference>
<dbReference type="RefSeq" id="WP_013738750.1">
    <property type="nucleotide sequence ID" value="NC_015436.1"/>
</dbReference>
<keyword evidence="3" id="KW-1185">Reference proteome</keyword>
<protein>
    <recommendedName>
        <fullName evidence="1">Uroporphyrinogen decarboxylase (URO-D) domain-containing protein</fullName>
    </recommendedName>
</protein>
<dbReference type="GO" id="GO:0004853">
    <property type="term" value="F:uroporphyrinogen decarboxylase activity"/>
    <property type="evidence" value="ECO:0007669"/>
    <property type="project" value="InterPro"/>
</dbReference>
<organism evidence="2 3">
    <name type="scientific">Parasphaerochaeta coccoides (strain ATCC BAA-1237 / DSM 17374 / SPN1)</name>
    <name type="common">Sphaerochaeta coccoides</name>
    <dbReference type="NCBI Taxonomy" id="760011"/>
    <lineage>
        <taxon>Bacteria</taxon>
        <taxon>Pseudomonadati</taxon>
        <taxon>Spirochaetota</taxon>
        <taxon>Spirochaetia</taxon>
        <taxon>Spirochaetales</taxon>
        <taxon>Sphaerochaetaceae</taxon>
        <taxon>Parasphaerochaeta</taxon>
    </lineage>
</organism>
<dbReference type="KEGG" id="scc:Spico_0112"/>
<sequence>MISHTQRVKAALEGKILDRPAFVAWGPHMNLVDRNAKDFAKATIDYQNAYGFDFIKVMSNGLYFPEAFGQKIRPAEHILDETWQNTQINVINDPHEWARLKVPSMKEGVFAREIEVVKRLVDYFQGDVPVLPTVFSPFIWMGEMTGGYFRQETIVAHFKYSEKYARIGLAVVNETNELLMEEFVKAGADGFFLGYQAGMAGIMGKEMFEEYGKKYDIRNIQKIKDRTWFNMAHVCHGDAALSEWFLDYPVEALNWADQDSEQHSFAEMRRLTDVVLVGGLNHSTHGSYKDLSVMIKSPSDLSGTCRDEIKARIKVKIRNAIAAAGSKVIISGGCGWGIGSLPRFGLWEEAMEEIGQDMNVAP</sequence>
<dbReference type="STRING" id="760011.Spico_0112"/>
<dbReference type="OrthoDB" id="7375127at2"/>
<evidence type="ECO:0000313" key="2">
    <source>
        <dbReference type="EMBL" id="AEC01354.1"/>
    </source>
</evidence>
<dbReference type="Pfam" id="PF01208">
    <property type="entry name" value="URO-D"/>
    <property type="match status" value="1"/>
</dbReference>
<accession>F4GJ59</accession>
<dbReference type="HOGENOM" id="CLU_040933_1_0_12"/>
<evidence type="ECO:0000313" key="3">
    <source>
        <dbReference type="Proteomes" id="UP000007939"/>
    </source>
</evidence>
<gene>
    <name evidence="2" type="ordered locus">Spico_0112</name>
</gene>
<dbReference type="GO" id="GO:0006779">
    <property type="term" value="P:porphyrin-containing compound biosynthetic process"/>
    <property type="evidence" value="ECO:0007669"/>
    <property type="project" value="InterPro"/>
</dbReference>
<feature type="domain" description="Uroporphyrinogen decarboxylase (URO-D)" evidence="1">
    <location>
        <begin position="32"/>
        <end position="282"/>
    </location>
</feature>
<dbReference type="InterPro" id="IPR038071">
    <property type="entry name" value="UROD/MetE-like_sf"/>
</dbReference>
<reference evidence="2 3" key="2">
    <citation type="journal article" date="2012" name="Stand. Genomic Sci.">
        <title>Complete genome sequence of the termite hindgut bacterium Spirochaeta coccoides type strain (SPN1(T)), reclassification in the genus Sphaerochaeta as Sphaerochaeta coccoides comb. nov. and emendations of the family Spirochaetaceae and the genus Sphaerochaeta.</title>
        <authorList>
            <person name="Abt B."/>
            <person name="Han C."/>
            <person name="Scheuner C."/>
            <person name="Lu M."/>
            <person name="Lapidus A."/>
            <person name="Nolan M."/>
            <person name="Lucas S."/>
            <person name="Hammon N."/>
            <person name="Deshpande S."/>
            <person name="Cheng J.F."/>
            <person name="Tapia R."/>
            <person name="Goodwin L.A."/>
            <person name="Pitluck S."/>
            <person name="Liolios K."/>
            <person name="Pagani I."/>
            <person name="Ivanova N."/>
            <person name="Mavromatis K."/>
            <person name="Mikhailova N."/>
            <person name="Huntemann M."/>
            <person name="Pati A."/>
            <person name="Chen A."/>
            <person name="Palaniappan K."/>
            <person name="Land M."/>
            <person name="Hauser L."/>
            <person name="Brambilla E.M."/>
            <person name="Rohde M."/>
            <person name="Spring S."/>
            <person name="Gronow S."/>
            <person name="Goker M."/>
            <person name="Woyke T."/>
            <person name="Bristow J."/>
            <person name="Eisen J.A."/>
            <person name="Markowitz V."/>
            <person name="Hugenholtz P."/>
            <person name="Kyrpides N.C."/>
            <person name="Klenk H.P."/>
            <person name="Detter J.C."/>
        </authorList>
    </citation>
    <scope>NUCLEOTIDE SEQUENCE [LARGE SCALE GENOMIC DNA]</scope>
    <source>
        <strain evidence="3">ATCC BAA-1237 / DSM 17374 / SPN1</strain>
    </source>
</reference>
<dbReference type="AlphaFoldDB" id="F4GJ59"/>
<dbReference type="Proteomes" id="UP000007939">
    <property type="component" value="Chromosome"/>
</dbReference>
<dbReference type="eggNOG" id="COG0407">
    <property type="taxonomic scope" value="Bacteria"/>
</dbReference>
<dbReference type="PANTHER" id="PTHR47099">
    <property type="entry name" value="METHYLCOBAMIDE:COM METHYLTRANSFERASE MTBA"/>
    <property type="match status" value="1"/>
</dbReference>
<dbReference type="EMBL" id="CP002659">
    <property type="protein sequence ID" value="AEC01354.1"/>
    <property type="molecule type" value="Genomic_DNA"/>
</dbReference>
<dbReference type="Gene3D" id="3.20.20.210">
    <property type="match status" value="1"/>
</dbReference>
<evidence type="ECO:0000259" key="1">
    <source>
        <dbReference type="Pfam" id="PF01208"/>
    </source>
</evidence>
<reference evidence="3" key="1">
    <citation type="submission" date="2011-04" db="EMBL/GenBank/DDBJ databases">
        <title>The complete genome of Spirochaeta coccoides DSM 17374.</title>
        <authorList>
            <person name="Lucas S."/>
            <person name="Copeland A."/>
            <person name="Lapidus A."/>
            <person name="Bruce D."/>
            <person name="Goodwin L."/>
            <person name="Pitluck S."/>
            <person name="Peters L."/>
            <person name="Kyrpides N."/>
            <person name="Mavromatis K."/>
            <person name="Pagani I."/>
            <person name="Ivanova N."/>
            <person name="Ovchinnikova G."/>
            <person name="Lu M."/>
            <person name="Detter J.C."/>
            <person name="Tapia R."/>
            <person name="Han C."/>
            <person name="Land M."/>
            <person name="Hauser L."/>
            <person name="Markowitz V."/>
            <person name="Cheng J.-F."/>
            <person name="Hugenholtz P."/>
            <person name="Woyke T."/>
            <person name="Wu D."/>
            <person name="Spring S."/>
            <person name="Schroeder M."/>
            <person name="Brambilla E."/>
            <person name="Klenk H.-P."/>
            <person name="Eisen J.A."/>
        </authorList>
    </citation>
    <scope>NUCLEOTIDE SEQUENCE [LARGE SCALE GENOMIC DNA]</scope>
    <source>
        <strain evidence="3">ATCC BAA-1237 / DSM 17374 / SPN1</strain>
    </source>
</reference>
<dbReference type="InterPro" id="IPR000257">
    <property type="entry name" value="Uroporphyrinogen_deCOase"/>
</dbReference>
<dbReference type="PANTHER" id="PTHR47099:SF1">
    <property type="entry name" value="METHYLCOBAMIDE:COM METHYLTRANSFERASE MTBA"/>
    <property type="match status" value="1"/>
</dbReference>
<name>F4GJ59_PARC1</name>